<accession>A0ACA9U893</accession>
<protein>
    <submittedName>
        <fullName evidence="1">Uncharacterized protein</fullName>
    </submittedName>
</protein>
<dbReference type="EMBL" id="CADEHS020000098">
    <property type="protein sequence ID" value="CAG9949525.1"/>
    <property type="molecule type" value="Genomic_DNA"/>
</dbReference>
<comment type="caution">
    <text evidence="1">The sequence shown here is derived from an EMBL/GenBank/DDBJ whole genome shotgun (WGS) entry which is preliminary data.</text>
</comment>
<dbReference type="Proteomes" id="UP000836387">
    <property type="component" value="Unassembled WGS sequence"/>
</dbReference>
<gene>
    <name evidence="1" type="ORF">CRV2_00020627</name>
</gene>
<evidence type="ECO:0000313" key="2">
    <source>
        <dbReference type="Proteomes" id="UP000836387"/>
    </source>
</evidence>
<evidence type="ECO:0000313" key="1">
    <source>
        <dbReference type="EMBL" id="CAG9949525.1"/>
    </source>
</evidence>
<sequence>MAENWVAQFGYGVIIAAGITFIPAMITAVSTCRKNSLDMRLGEKKDAREEAETEAKNAEREAKKLAADGGLENAREEGHVAALEQGRAVRGVLQEAAEHDRLAFESARRANQRWEDAEELIQSLEHRLAEAIQQKETAEVRAIGAQLEAGGDYLLRWPW</sequence>
<reference evidence="1" key="2">
    <citation type="submission" date="2021-10" db="EMBL/GenBank/DDBJ databases">
        <authorList>
            <person name="Piombo E."/>
        </authorList>
    </citation>
    <scope>NUCLEOTIDE SEQUENCE</scope>
</reference>
<keyword evidence="2" id="KW-1185">Reference proteome</keyword>
<proteinExistence type="predicted"/>
<name>A0ACA9U893_BIOOC</name>
<organism evidence="1 2">
    <name type="scientific">Clonostachys rosea f. rosea IK726</name>
    <dbReference type="NCBI Taxonomy" id="1349383"/>
    <lineage>
        <taxon>Eukaryota</taxon>
        <taxon>Fungi</taxon>
        <taxon>Dikarya</taxon>
        <taxon>Ascomycota</taxon>
        <taxon>Pezizomycotina</taxon>
        <taxon>Sordariomycetes</taxon>
        <taxon>Hypocreomycetidae</taxon>
        <taxon>Hypocreales</taxon>
        <taxon>Bionectriaceae</taxon>
        <taxon>Clonostachys</taxon>
    </lineage>
</organism>
<reference evidence="1" key="1">
    <citation type="submission" date="2020-04" db="EMBL/GenBank/DDBJ databases">
        <authorList>
            <person name="Broberg M."/>
        </authorList>
    </citation>
    <scope>NUCLEOTIDE SEQUENCE</scope>
</reference>